<evidence type="ECO:0000313" key="1">
    <source>
        <dbReference type="EMBL" id="OMJ91638.1"/>
    </source>
</evidence>
<dbReference type="GO" id="GO:0007034">
    <property type="term" value="P:vacuolar transport"/>
    <property type="evidence" value="ECO:0007669"/>
    <property type="project" value="TreeGrafter"/>
</dbReference>
<dbReference type="GO" id="GO:0005770">
    <property type="term" value="C:late endosome"/>
    <property type="evidence" value="ECO:0007669"/>
    <property type="project" value="TreeGrafter"/>
</dbReference>
<name>A0A1R2CRM1_9CILI</name>
<protein>
    <recommendedName>
        <fullName evidence="3">FPL domain-containing protein</fullName>
    </recommendedName>
</protein>
<organism evidence="1 2">
    <name type="scientific">Stentor coeruleus</name>
    <dbReference type="NCBI Taxonomy" id="5963"/>
    <lineage>
        <taxon>Eukaryota</taxon>
        <taxon>Sar</taxon>
        <taxon>Alveolata</taxon>
        <taxon>Ciliophora</taxon>
        <taxon>Postciliodesmatophora</taxon>
        <taxon>Heterotrichea</taxon>
        <taxon>Heterotrichida</taxon>
        <taxon>Stentoridae</taxon>
        <taxon>Stentor</taxon>
    </lineage>
</organism>
<accession>A0A1R2CRM1</accession>
<dbReference type="GO" id="GO:1901096">
    <property type="term" value="P:regulation of autophagosome maturation"/>
    <property type="evidence" value="ECO:0007669"/>
    <property type="project" value="TreeGrafter"/>
</dbReference>
<dbReference type="OrthoDB" id="294052at2759"/>
<dbReference type="AlphaFoldDB" id="A0A1R2CRM1"/>
<dbReference type="Proteomes" id="UP000187209">
    <property type="component" value="Unassembled WGS sequence"/>
</dbReference>
<proteinExistence type="predicted"/>
<evidence type="ECO:0000313" key="2">
    <source>
        <dbReference type="Proteomes" id="UP000187209"/>
    </source>
</evidence>
<evidence type="ECO:0008006" key="3">
    <source>
        <dbReference type="Google" id="ProtNLM"/>
    </source>
</evidence>
<dbReference type="EMBL" id="MPUH01000077">
    <property type="protein sequence ID" value="OMJ91638.1"/>
    <property type="molecule type" value="Genomic_DNA"/>
</dbReference>
<dbReference type="PANTHER" id="PTHR21481">
    <property type="entry name" value="PROTEIN CLEC16A"/>
    <property type="match status" value="1"/>
</dbReference>
<keyword evidence="2" id="KW-1185">Reference proteome</keyword>
<dbReference type="GO" id="GO:0005794">
    <property type="term" value="C:Golgi apparatus"/>
    <property type="evidence" value="ECO:0007669"/>
    <property type="project" value="TreeGrafter"/>
</dbReference>
<dbReference type="PANTHER" id="PTHR21481:SF0">
    <property type="entry name" value="PROTEIN CLEC16A"/>
    <property type="match status" value="1"/>
</dbReference>
<dbReference type="GO" id="GO:0016197">
    <property type="term" value="P:endosomal transport"/>
    <property type="evidence" value="ECO:0007669"/>
    <property type="project" value="TreeGrafter"/>
</dbReference>
<reference evidence="1 2" key="1">
    <citation type="submission" date="2016-11" db="EMBL/GenBank/DDBJ databases">
        <title>The macronuclear genome of Stentor coeruleus: a giant cell with tiny introns.</title>
        <authorList>
            <person name="Slabodnick M."/>
            <person name="Ruby J.G."/>
            <person name="Reiff S.B."/>
            <person name="Swart E.C."/>
            <person name="Gosai S."/>
            <person name="Prabakaran S."/>
            <person name="Witkowska E."/>
            <person name="Larue G.E."/>
            <person name="Fisher S."/>
            <person name="Freeman R.M."/>
            <person name="Gunawardena J."/>
            <person name="Chu W."/>
            <person name="Stover N.A."/>
            <person name="Gregory B.D."/>
            <person name="Nowacki M."/>
            <person name="Derisi J."/>
            <person name="Roy S.W."/>
            <person name="Marshall W.F."/>
            <person name="Sood P."/>
        </authorList>
    </citation>
    <scope>NUCLEOTIDE SEQUENCE [LARGE SCALE GENOMIC DNA]</scope>
    <source>
        <strain evidence="1">WM001</strain>
    </source>
</reference>
<comment type="caution">
    <text evidence="1">The sequence shown here is derived from an EMBL/GenBank/DDBJ whole genome shotgun (WGS) entry which is preliminary data.</text>
</comment>
<sequence length="477" mass="55764">MIKANTRDGKLDLSINDCIDTLYYLNDMFEEVDIMFTDKLSNTFLLMFGPVLIGSLNSEVHSKYHVAIHVAYFMLVQIFSIFKNYYIVDAFASCLMASEIPVLLLDICKKNPPISPPEHVEFQNSVKVKNPIRLAMFSFLKCKDDNLVCLSLLSLQGIITNKGISICVLKSLGLLAYNKREEEDEFLAYDEETMDILLGIYTTYPLFRFTNYHIVSKIIYELTTGMTTQSLPEYEMKVRKACCNNISKLQKLLESKEFSDSILNFFDEEWEFVKKITFDAVVPIKNHNIFPVIYEDEKINLDQKQPSSDIELCQALVKIFFLMRKFIFQLNSEDPNIYPFVYSSHMKDWQCGNTYNTQSLMFTRVYIENDEHPIKYMAEDDDFFILIEPDLYRIDFGVVKAIQKWRYFTAAIGKKEHLLLLKGKNKSKFLLRFEESENFYQEVEKITFKISSSRSLEMSMVESFLMDSCVSFLNRYV</sequence>
<dbReference type="InterPro" id="IPR039272">
    <property type="entry name" value="CLEC16A/TT9"/>
</dbReference>
<gene>
    <name evidence="1" type="ORF">SteCoe_5791</name>
</gene>